<dbReference type="OrthoDB" id="6161699at2759"/>
<dbReference type="VEuPathDB" id="VectorBase:BGLAX_039059"/>
<feature type="compositionally biased region" description="Basic and acidic residues" evidence="7">
    <location>
        <begin position="498"/>
        <end position="509"/>
    </location>
</feature>
<evidence type="ECO:0000256" key="2">
    <source>
        <dbReference type="ARBA" id="ARBA00007525"/>
    </source>
</evidence>
<feature type="region of interest" description="Disordered" evidence="7">
    <location>
        <begin position="915"/>
        <end position="1050"/>
    </location>
</feature>
<dbReference type="PANTHER" id="PTHR15073:SF1">
    <property type="entry name" value="RETICULOCYTE-BINDING PROTEIN HOMOLOG 2A"/>
    <property type="match status" value="1"/>
</dbReference>
<feature type="compositionally biased region" description="Acidic residues" evidence="7">
    <location>
        <begin position="962"/>
        <end position="971"/>
    </location>
</feature>
<feature type="compositionally biased region" description="Basic and acidic residues" evidence="7">
    <location>
        <begin position="438"/>
        <end position="457"/>
    </location>
</feature>
<protein>
    <recommendedName>
        <fullName evidence="10">MAP7 domain-containing protein</fullName>
    </recommendedName>
</protein>
<comment type="similarity">
    <text evidence="2">Belongs to the MAP7 family.</text>
</comment>
<feature type="compositionally biased region" description="Low complexity" evidence="7">
    <location>
        <begin position="941"/>
        <end position="952"/>
    </location>
</feature>
<organism evidence="8 9">
    <name type="scientific">Biomphalaria glabrata</name>
    <name type="common">Bloodfluke planorb</name>
    <name type="synonym">Freshwater snail</name>
    <dbReference type="NCBI Taxonomy" id="6526"/>
    <lineage>
        <taxon>Eukaryota</taxon>
        <taxon>Metazoa</taxon>
        <taxon>Spiralia</taxon>
        <taxon>Lophotrochozoa</taxon>
        <taxon>Mollusca</taxon>
        <taxon>Gastropoda</taxon>
        <taxon>Heterobranchia</taxon>
        <taxon>Euthyneura</taxon>
        <taxon>Panpulmonata</taxon>
        <taxon>Hygrophila</taxon>
        <taxon>Lymnaeoidea</taxon>
        <taxon>Planorbidae</taxon>
        <taxon>Biomphalaria</taxon>
    </lineage>
</organism>
<dbReference type="VEuPathDB" id="VectorBase:BGLB029013"/>
<feature type="compositionally biased region" description="Basic and acidic residues" evidence="7">
    <location>
        <begin position="368"/>
        <end position="419"/>
    </location>
</feature>
<evidence type="ECO:0000256" key="3">
    <source>
        <dbReference type="ARBA" id="ARBA00022490"/>
    </source>
</evidence>
<keyword evidence="3" id="KW-0963">Cytoplasm</keyword>
<dbReference type="GO" id="GO:0000226">
    <property type="term" value="P:microtubule cytoskeleton organization"/>
    <property type="evidence" value="ECO:0007669"/>
    <property type="project" value="InterPro"/>
</dbReference>
<dbReference type="PANTHER" id="PTHR15073">
    <property type="entry name" value="MICROTUBULE-ASSOCIATED PROTEIN"/>
    <property type="match status" value="1"/>
</dbReference>
<feature type="region of interest" description="Disordered" evidence="7">
    <location>
        <begin position="890"/>
        <end position="909"/>
    </location>
</feature>
<dbReference type="Proteomes" id="UP000076420">
    <property type="component" value="Unassembled WGS sequence"/>
</dbReference>
<feature type="compositionally biased region" description="Polar residues" evidence="7">
    <location>
        <begin position="288"/>
        <end position="301"/>
    </location>
</feature>
<reference evidence="8" key="1">
    <citation type="submission" date="2020-05" db="UniProtKB">
        <authorList>
            <consortium name="EnsemblMetazoa"/>
        </authorList>
    </citation>
    <scope>IDENTIFICATION</scope>
    <source>
        <strain evidence="8">BB02</strain>
    </source>
</reference>
<dbReference type="GO" id="GO:0015630">
    <property type="term" value="C:microtubule cytoskeleton"/>
    <property type="evidence" value="ECO:0007669"/>
    <property type="project" value="InterPro"/>
</dbReference>
<evidence type="ECO:0000256" key="7">
    <source>
        <dbReference type="SAM" id="MobiDB-lite"/>
    </source>
</evidence>
<dbReference type="Pfam" id="PF05672">
    <property type="entry name" value="MAP7"/>
    <property type="match status" value="1"/>
</dbReference>
<evidence type="ECO:0000313" key="8">
    <source>
        <dbReference type="EnsemblMetazoa" id="BGLB029013-PP"/>
    </source>
</evidence>
<dbReference type="InterPro" id="IPR051483">
    <property type="entry name" value="MAP7_domain-containing"/>
</dbReference>
<evidence type="ECO:0000313" key="9">
    <source>
        <dbReference type="Proteomes" id="UP000076420"/>
    </source>
</evidence>
<comment type="subcellular location">
    <subcellularLocation>
        <location evidence="1">Cytoplasm</location>
        <location evidence="1">Cytoskeleton</location>
    </subcellularLocation>
</comment>
<accession>A0A2C9LBA2</accession>
<dbReference type="InterPro" id="IPR008604">
    <property type="entry name" value="MAP7_fam"/>
</dbReference>
<feature type="coiled-coil region" evidence="6">
    <location>
        <begin position="157"/>
        <end position="244"/>
    </location>
</feature>
<dbReference type="AlphaFoldDB" id="A0A2C9LBA2"/>
<feature type="compositionally biased region" description="Basic and acidic residues" evidence="7">
    <location>
        <begin position="604"/>
        <end position="740"/>
    </location>
</feature>
<proteinExistence type="inferred from homology"/>
<evidence type="ECO:0000256" key="5">
    <source>
        <dbReference type="ARBA" id="ARBA00023212"/>
    </source>
</evidence>
<evidence type="ECO:0000256" key="4">
    <source>
        <dbReference type="ARBA" id="ARBA00023054"/>
    </source>
</evidence>
<feature type="region of interest" description="Disordered" evidence="7">
    <location>
        <begin position="274"/>
        <end position="308"/>
    </location>
</feature>
<feature type="compositionally biased region" description="Polar residues" evidence="7">
    <location>
        <begin position="993"/>
        <end position="1002"/>
    </location>
</feature>
<evidence type="ECO:0008006" key="10">
    <source>
        <dbReference type="Google" id="ProtNLM"/>
    </source>
</evidence>
<feature type="compositionally biased region" description="Polar residues" evidence="7">
    <location>
        <begin position="17"/>
        <end position="27"/>
    </location>
</feature>
<name>A0A2C9LBA2_BIOGL</name>
<gene>
    <name evidence="8" type="primary">106071844</name>
</gene>
<evidence type="ECO:0000256" key="1">
    <source>
        <dbReference type="ARBA" id="ARBA00004245"/>
    </source>
</evidence>
<keyword evidence="4 6" id="KW-0175">Coiled coil</keyword>
<evidence type="ECO:0000256" key="6">
    <source>
        <dbReference type="SAM" id="Coils"/>
    </source>
</evidence>
<feature type="compositionally biased region" description="Polar residues" evidence="7">
    <location>
        <begin position="972"/>
        <end position="985"/>
    </location>
</feature>
<feature type="region of interest" description="Disordered" evidence="7">
    <location>
        <begin position="13"/>
        <end position="136"/>
    </location>
</feature>
<feature type="region of interest" description="Disordered" evidence="7">
    <location>
        <begin position="357"/>
        <end position="799"/>
    </location>
</feature>
<feature type="region of interest" description="Disordered" evidence="7">
    <location>
        <begin position="829"/>
        <end position="884"/>
    </location>
</feature>
<keyword evidence="5" id="KW-0206">Cytoskeleton</keyword>
<sequence length="1050" mass="116211">MFCGRHRMHLVYHEANPSRQSSKQTGVSGDIPLAASFPKRVKMDGDGDGAPTSTHTSPSHQKEDALLYDGGGEGHKSSVISFDSSAESTPRKSVPKRSSAPSTPQSHGHDLSTVDMKMSWDGSASGGSAKGETTDGETGYKVAFKARAGMLADPVKIAKEREKEERVRQARERLLEERKKKLEELREQQRIAQENREKQLEMRRRKIEDLRKRDSERRAAVEERRKMKEDIERARRESILQKAEERVARYEAWKAGGRKGGRGHIFGFGSATPRDICQPFERPRRSSSHSALQRRSPNGSDMDSMRPQRRALSACSAVRRHCCVDYNRIGMFGEGSPKNLSVSMSALCHKRNPEFSSLSVLLPGSTPDRSKTRQNRKDEKAIKDQENLTEKAQKSALKVDKTDAEKETEQDGEVADKKDKKSRVSLSFYDRLATPKYSKKDGDPTSKVDLPPKKETTVVRVQFAGEEDGAQDGMIEPELSPRKAYSTPNLSPMKKKSSIREKPAHKDGGPKQSSHVAKDTSRGVTPVIGSTAPMAPANRGISPGRKDKSASSTPRITPPPSANSTPTHTPSVPRASSPPGLAHTVADDGAPRAAPSQPQDITAEEYKARLAEKRRQAREKAEKEAEEERKRQDELWLAEQERLRKEEEEQKRLEEEAAEARRQEEERLQKAIEAEEKRRKEEAEKFEMERKAKEEAEKKAREEAEKLEKEKQEKAKRDEEERQARKKKLEMIMKRVKPESQADTSLKTESPSKSVSSSPNLSQVNSSQNSPDEHEKPVAASQGTPSDEDALPPVGSAVEIPSAAMTTSFILDTDEDSLSTSTVMTASFIRSASSNDILDTEEGTEEHDTRLSSSAATTPSRHEDTVLSSESTSETKSKFKSPLLQQLVEKKSSDSLSGGPKFKSPLLQNLLGKTKVGARIGMSSSTGDLRNKDPSAEDNQMSTSSHMTSHSSYTKELFNQDRDDEDKDEDTSAGTQKSFHSSLTNGVGKDSFYKSSTDTSPAESGGKLGGSNMSDSGIEPHMERELSAPGLMSQSNLWNGQEGHGMEDSR</sequence>
<dbReference type="EnsemblMetazoa" id="BGLB029013-RP">
    <property type="protein sequence ID" value="BGLB029013-PP"/>
    <property type="gene ID" value="BGLB029013"/>
</dbReference>
<feature type="compositionally biased region" description="Low complexity" evidence="7">
    <location>
        <begin position="745"/>
        <end position="770"/>
    </location>
</feature>
<feature type="compositionally biased region" description="Polar residues" evidence="7">
    <location>
        <begin position="78"/>
        <end position="88"/>
    </location>
</feature>